<proteinExistence type="predicted"/>
<keyword evidence="5" id="KW-0496">Mitochondrion</keyword>
<name>A0A1Y2C951_9FUNG</name>
<evidence type="ECO:0000313" key="8">
    <source>
        <dbReference type="EMBL" id="ORY43466.1"/>
    </source>
</evidence>
<evidence type="ECO:0000256" key="7">
    <source>
        <dbReference type="SAM" id="Phobius"/>
    </source>
</evidence>
<feature type="transmembrane region" description="Helical" evidence="7">
    <location>
        <begin position="20"/>
        <end position="36"/>
    </location>
</feature>
<comment type="subcellular location">
    <subcellularLocation>
        <location evidence="1">Mitochondrion inner membrane</location>
    </subcellularLocation>
</comment>
<evidence type="ECO:0000256" key="1">
    <source>
        <dbReference type="ARBA" id="ARBA00004273"/>
    </source>
</evidence>
<evidence type="ECO:0008006" key="10">
    <source>
        <dbReference type="Google" id="ProtNLM"/>
    </source>
</evidence>
<dbReference type="EMBL" id="MCGO01000025">
    <property type="protein sequence ID" value="ORY43466.1"/>
    <property type="molecule type" value="Genomic_DNA"/>
</dbReference>
<dbReference type="AlphaFoldDB" id="A0A1Y2C951"/>
<evidence type="ECO:0000256" key="6">
    <source>
        <dbReference type="ARBA" id="ARBA00023136"/>
    </source>
</evidence>
<protein>
    <recommendedName>
        <fullName evidence="10">Cytochrome c oxidase polypeptide VIIA</fullName>
    </recommendedName>
</protein>
<comment type="caution">
    <text evidence="8">The sequence shown here is derived from an EMBL/GenBank/DDBJ whole genome shotgun (WGS) entry which is preliminary data.</text>
</comment>
<keyword evidence="2 7" id="KW-0812">Transmembrane</keyword>
<keyword evidence="3" id="KW-0999">Mitochondrion inner membrane</keyword>
<dbReference type="Proteomes" id="UP000193642">
    <property type="component" value="Unassembled WGS sequence"/>
</dbReference>
<organism evidence="8 9">
    <name type="scientific">Rhizoclosmatium globosum</name>
    <dbReference type="NCBI Taxonomy" id="329046"/>
    <lineage>
        <taxon>Eukaryota</taxon>
        <taxon>Fungi</taxon>
        <taxon>Fungi incertae sedis</taxon>
        <taxon>Chytridiomycota</taxon>
        <taxon>Chytridiomycota incertae sedis</taxon>
        <taxon>Chytridiomycetes</taxon>
        <taxon>Chytridiales</taxon>
        <taxon>Chytriomycetaceae</taxon>
        <taxon>Rhizoclosmatium</taxon>
    </lineage>
</organism>
<keyword evidence="6 7" id="KW-0472">Membrane</keyword>
<dbReference type="CDD" id="cd22888">
    <property type="entry name" value="CcO_VIIa_fungal"/>
    <property type="match status" value="1"/>
</dbReference>
<evidence type="ECO:0000256" key="5">
    <source>
        <dbReference type="ARBA" id="ARBA00023128"/>
    </source>
</evidence>
<dbReference type="PANTHER" id="PTHR28264:SF1">
    <property type="entry name" value="CYTOCHROME C OXIDASE SUBUNIT 6C"/>
    <property type="match status" value="1"/>
</dbReference>
<dbReference type="GO" id="GO:0006123">
    <property type="term" value="P:mitochondrial electron transport, cytochrome c to oxygen"/>
    <property type="evidence" value="ECO:0007669"/>
    <property type="project" value="TreeGrafter"/>
</dbReference>
<keyword evidence="4 7" id="KW-1133">Transmembrane helix</keyword>
<reference evidence="8 9" key="1">
    <citation type="submission" date="2016-07" db="EMBL/GenBank/DDBJ databases">
        <title>Pervasive Adenine N6-methylation of Active Genes in Fungi.</title>
        <authorList>
            <consortium name="DOE Joint Genome Institute"/>
            <person name="Mondo S.J."/>
            <person name="Dannebaum R.O."/>
            <person name="Kuo R.C."/>
            <person name="Labutti K."/>
            <person name="Haridas S."/>
            <person name="Kuo A."/>
            <person name="Salamov A."/>
            <person name="Ahrendt S.R."/>
            <person name="Lipzen A."/>
            <person name="Sullivan W."/>
            <person name="Andreopoulos W.B."/>
            <person name="Clum A."/>
            <person name="Lindquist E."/>
            <person name="Daum C."/>
            <person name="Ramamoorthy G.K."/>
            <person name="Gryganskyi A."/>
            <person name="Culley D."/>
            <person name="Magnuson J.K."/>
            <person name="James T.Y."/>
            <person name="O'Malley M.A."/>
            <person name="Stajich J.E."/>
            <person name="Spatafora J.W."/>
            <person name="Visel A."/>
            <person name="Grigoriev I.V."/>
        </authorList>
    </citation>
    <scope>NUCLEOTIDE SEQUENCE [LARGE SCALE GENOMIC DNA]</scope>
    <source>
        <strain evidence="8 9">JEL800</strain>
    </source>
</reference>
<evidence type="ECO:0000256" key="2">
    <source>
        <dbReference type="ARBA" id="ARBA00022692"/>
    </source>
</evidence>
<dbReference type="OrthoDB" id="2317211at2759"/>
<evidence type="ECO:0000256" key="4">
    <source>
        <dbReference type="ARBA" id="ARBA00022989"/>
    </source>
</evidence>
<dbReference type="PANTHER" id="PTHR28264">
    <property type="entry name" value="CYTOCHROME C OXIDASE SUBUNIT 7A"/>
    <property type="match status" value="1"/>
</dbReference>
<evidence type="ECO:0000313" key="9">
    <source>
        <dbReference type="Proteomes" id="UP000193642"/>
    </source>
</evidence>
<sequence>MPSAIAPITNRFSQRVTRDVVASLTLGVGAGYYYWYQVHLPSIREWRAYDKVVMAETKAIHDEYYASLKK</sequence>
<dbReference type="GO" id="GO:0004129">
    <property type="term" value="F:cytochrome-c oxidase activity"/>
    <property type="evidence" value="ECO:0007669"/>
    <property type="project" value="TreeGrafter"/>
</dbReference>
<gene>
    <name evidence="8" type="ORF">BCR33DRAFT_717670</name>
</gene>
<keyword evidence="9" id="KW-1185">Reference proteome</keyword>
<accession>A0A1Y2C951</accession>
<evidence type="ECO:0000256" key="3">
    <source>
        <dbReference type="ARBA" id="ARBA00022792"/>
    </source>
</evidence>
<dbReference type="GO" id="GO:0005743">
    <property type="term" value="C:mitochondrial inner membrane"/>
    <property type="evidence" value="ECO:0007669"/>
    <property type="project" value="UniProtKB-SubCell"/>
</dbReference>